<gene>
    <name evidence="7" type="ORF">BDW47DRAFT_124054</name>
</gene>
<feature type="region of interest" description="Disordered" evidence="5">
    <location>
        <begin position="50"/>
        <end position="78"/>
    </location>
</feature>
<dbReference type="GO" id="GO:0008270">
    <property type="term" value="F:zinc ion binding"/>
    <property type="evidence" value="ECO:0007669"/>
    <property type="project" value="InterPro"/>
</dbReference>
<dbReference type="GO" id="GO:0009893">
    <property type="term" value="P:positive regulation of metabolic process"/>
    <property type="evidence" value="ECO:0007669"/>
    <property type="project" value="UniProtKB-ARBA"/>
</dbReference>
<feature type="region of interest" description="Disordered" evidence="5">
    <location>
        <begin position="168"/>
        <end position="195"/>
    </location>
</feature>
<evidence type="ECO:0000256" key="3">
    <source>
        <dbReference type="ARBA" id="ARBA00023163"/>
    </source>
</evidence>
<dbReference type="OrthoDB" id="4222821at2759"/>
<dbReference type="GeneID" id="36523337"/>
<dbReference type="SUPFAM" id="SSF57701">
    <property type="entry name" value="Zn2/Cys6 DNA-binding domain"/>
    <property type="match status" value="1"/>
</dbReference>
<accession>A0A2I2FHL8</accession>
<keyword evidence="1" id="KW-0805">Transcription regulation</keyword>
<feature type="compositionally biased region" description="Polar residues" evidence="5">
    <location>
        <begin position="169"/>
        <end position="179"/>
    </location>
</feature>
<dbReference type="CDD" id="cd00067">
    <property type="entry name" value="GAL4"/>
    <property type="match status" value="1"/>
</dbReference>
<dbReference type="AlphaFoldDB" id="A0A2I2FHL8"/>
<dbReference type="GO" id="GO:0003677">
    <property type="term" value="F:DNA binding"/>
    <property type="evidence" value="ECO:0007669"/>
    <property type="project" value="UniProtKB-KW"/>
</dbReference>
<evidence type="ECO:0000256" key="1">
    <source>
        <dbReference type="ARBA" id="ARBA00023015"/>
    </source>
</evidence>
<name>A0A2I2FHL8_ASPCN</name>
<feature type="compositionally biased region" description="Basic residues" evidence="5">
    <location>
        <begin position="50"/>
        <end position="59"/>
    </location>
</feature>
<dbReference type="EMBL" id="KZ559126">
    <property type="protein sequence ID" value="PLB40121.1"/>
    <property type="molecule type" value="Genomic_DNA"/>
</dbReference>
<evidence type="ECO:0000313" key="7">
    <source>
        <dbReference type="EMBL" id="PLB40121.1"/>
    </source>
</evidence>
<reference evidence="7 8" key="1">
    <citation type="submission" date="2017-12" db="EMBL/GenBank/DDBJ databases">
        <authorList>
            <consortium name="DOE Joint Genome Institute"/>
            <person name="Haridas S."/>
            <person name="Kjaerbolling I."/>
            <person name="Vesth T.C."/>
            <person name="Frisvad J.C."/>
            <person name="Nybo J.L."/>
            <person name="Theobald S."/>
            <person name="Kuo A."/>
            <person name="Bowyer P."/>
            <person name="Matsuda Y."/>
            <person name="Mondo S."/>
            <person name="Lyhne E.K."/>
            <person name="Kogle M.E."/>
            <person name="Clum A."/>
            <person name="Lipzen A."/>
            <person name="Salamov A."/>
            <person name="Ngan C.Y."/>
            <person name="Daum C."/>
            <person name="Chiniquy J."/>
            <person name="Barry K."/>
            <person name="LaButti K."/>
            <person name="Simmons B.A."/>
            <person name="Magnuson J.K."/>
            <person name="Mortensen U.H."/>
            <person name="Larsen T.O."/>
            <person name="Grigoriev I.V."/>
            <person name="Baker S.E."/>
            <person name="Andersen M.R."/>
            <person name="Nordberg H.P."/>
            <person name="Cantor M.N."/>
            <person name="Hua S.X."/>
        </authorList>
    </citation>
    <scope>NUCLEOTIDE SEQUENCE [LARGE SCALE GENOMIC DNA]</scope>
    <source>
        <strain evidence="7 8">CBS 102.13</strain>
    </source>
</reference>
<evidence type="ECO:0000313" key="8">
    <source>
        <dbReference type="Proteomes" id="UP000234585"/>
    </source>
</evidence>
<dbReference type="Gene3D" id="4.10.240.10">
    <property type="entry name" value="Zn(2)-C6 fungal-type DNA-binding domain"/>
    <property type="match status" value="1"/>
</dbReference>
<dbReference type="PROSITE" id="PS50048">
    <property type="entry name" value="ZN2_CY6_FUNGAL_2"/>
    <property type="match status" value="1"/>
</dbReference>
<evidence type="ECO:0000256" key="5">
    <source>
        <dbReference type="SAM" id="MobiDB-lite"/>
    </source>
</evidence>
<dbReference type="InterPro" id="IPR001138">
    <property type="entry name" value="Zn2Cys6_DnaBD"/>
</dbReference>
<dbReference type="RefSeq" id="XP_024674133.1">
    <property type="nucleotide sequence ID" value="XM_024816177.1"/>
</dbReference>
<dbReference type="STRING" id="41067.A0A2I2FHL8"/>
<evidence type="ECO:0000256" key="4">
    <source>
        <dbReference type="ARBA" id="ARBA00023242"/>
    </source>
</evidence>
<protein>
    <recommendedName>
        <fullName evidence="6">Zn(2)-C6 fungal-type domain-containing protein</fullName>
    </recommendedName>
</protein>
<dbReference type="Pfam" id="PF00172">
    <property type="entry name" value="Zn_clus"/>
    <property type="match status" value="1"/>
</dbReference>
<feature type="domain" description="Zn(2)-C6 fungal-type" evidence="6">
    <location>
        <begin position="13"/>
        <end position="48"/>
    </location>
</feature>
<dbReference type="SMART" id="SM00066">
    <property type="entry name" value="GAL4"/>
    <property type="match status" value="1"/>
</dbReference>
<evidence type="ECO:0000259" key="6">
    <source>
        <dbReference type="PROSITE" id="PS50048"/>
    </source>
</evidence>
<evidence type="ECO:0000256" key="2">
    <source>
        <dbReference type="ARBA" id="ARBA00023125"/>
    </source>
</evidence>
<keyword evidence="8" id="KW-1185">Reference proteome</keyword>
<sequence length="354" mass="39153">MSLPFNPESYRTSCDRCRLQKLRCVPSFDSDWPSACQRCTRAKAPCVYGRRARSGRRPKKPDSPSEEEALTPSSGLSYPVMGHVDPIADPFGDLPLDGAPTENLRFCAADDGLDLPMHERFPVAAQEDWWSASSASSQAGPEKVEAADLLDQPMRLDPCAQEYMGEAFDTSSTQKTTPRSSHDTMIDTPPSSPQINNLTSLLSATTTYARHLHHHRQKNSTNLLIIQDYPISEAARLAQWLWKTLLFRHRAERQRRRSGHAEPPTDTPSLFMALSCYISLVSIYDTLRGDLQPVLAALPLVIPSPAELQRALQVGELPLTSEGTVRILDAVRALLDALDAVEDGFCIVRDACGL</sequence>
<dbReference type="PROSITE" id="PS00463">
    <property type="entry name" value="ZN2_CY6_FUNGAL_1"/>
    <property type="match status" value="1"/>
</dbReference>
<keyword evidence="4" id="KW-0539">Nucleus</keyword>
<dbReference type="GO" id="GO:0000981">
    <property type="term" value="F:DNA-binding transcription factor activity, RNA polymerase II-specific"/>
    <property type="evidence" value="ECO:0007669"/>
    <property type="project" value="InterPro"/>
</dbReference>
<keyword evidence="2" id="KW-0238">DNA-binding</keyword>
<proteinExistence type="predicted"/>
<keyword evidence="3" id="KW-0804">Transcription</keyword>
<dbReference type="Proteomes" id="UP000234585">
    <property type="component" value="Unassembled WGS sequence"/>
</dbReference>
<organism evidence="7 8">
    <name type="scientific">Aspergillus candidus</name>
    <dbReference type="NCBI Taxonomy" id="41067"/>
    <lineage>
        <taxon>Eukaryota</taxon>
        <taxon>Fungi</taxon>
        <taxon>Dikarya</taxon>
        <taxon>Ascomycota</taxon>
        <taxon>Pezizomycotina</taxon>
        <taxon>Eurotiomycetes</taxon>
        <taxon>Eurotiomycetidae</taxon>
        <taxon>Eurotiales</taxon>
        <taxon>Aspergillaceae</taxon>
        <taxon>Aspergillus</taxon>
        <taxon>Aspergillus subgen. Circumdati</taxon>
    </lineage>
</organism>
<dbReference type="InterPro" id="IPR036864">
    <property type="entry name" value="Zn2-C6_fun-type_DNA-bd_sf"/>
</dbReference>